<feature type="compositionally biased region" description="Basic residues" evidence="5">
    <location>
        <begin position="218"/>
        <end position="228"/>
    </location>
</feature>
<feature type="transmembrane region" description="Helical" evidence="6">
    <location>
        <begin position="407"/>
        <end position="425"/>
    </location>
</feature>
<protein>
    <submittedName>
        <fullName evidence="8">Uncharacterized protein LOC101850854</fullName>
    </submittedName>
</protein>
<evidence type="ECO:0000256" key="5">
    <source>
        <dbReference type="SAM" id="MobiDB-lite"/>
    </source>
</evidence>
<feature type="transmembrane region" description="Helical" evidence="6">
    <location>
        <begin position="368"/>
        <end position="387"/>
    </location>
</feature>
<feature type="region of interest" description="Disordered" evidence="5">
    <location>
        <begin position="192"/>
        <end position="228"/>
    </location>
</feature>
<dbReference type="Pfam" id="PF02535">
    <property type="entry name" value="Zip"/>
    <property type="match status" value="1"/>
</dbReference>
<evidence type="ECO:0000256" key="3">
    <source>
        <dbReference type="ARBA" id="ARBA00022989"/>
    </source>
</evidence>
<feature type="transmembrane region" description="Helical" evidence="6">
    <location>
        <begin position="307"/>
        <end position="326"/>
    </location>
</feature>
<evidence type="ECO:0000256" key="6">
    <source>
        <dbReference type="SAM" id="Phobius"/>
    </source>
</evidence>
<dbReference type="InterPro" id="IPR003689">
    <property type="entry name" value="ZIP"/>
</dbReference>
<evidence type="ECO:0000313" key="7">
    <source>
        <dbReference type="Proteomes" id="UP000694888"/>
    </source>
</evidence>
<dbReference type="RefSeq" id="XP_005088942.1">
    <property type="nucleotide sequence ID" value="XM_005088885.3"/>
</dbReference>
<keyword evidence="2 6" id="KW-0812">Transmembrane</keyword>
<gene>
    <name evidence="8" type="primary">LOC101850854</name>
</gene>
<feature type="compositionally biased region" description="Polar residues" evidence="5">
    <location>
        <begin position="101"/>
        <end position="116"/>
    </location>
</feature>
<organism evidence="7 8">
    <name type="scientific">Aplysia californica</name>
    <name type="common">California sea hare</name>
    <dbReference type="NCBI Taxonomy" id="6500"/>
    <lineage>
        <taxon>Eukaryota</taxon>
        <taxon>Metazoa</taxon>
        <taxon>Spiralia</taxon>
        <taxon>Lophotrochozoa</taxon>
        <taxon>Mollusca</taxon>
        <taxon>Gastropoda</taxon>
        <taxon>Heterobranchia</taxon>
        <taxon>Euthyneura</taxon>
        <taxon>Tectipleura</taxon>
        <taxon>Aplysiida</taxon>
        <taxon>Aplysioidea</taxon>
        <taxon>Aplysiidae</taxon>
        <taxon>Aplysia</taxon>
    </lineage>
</organism>
<sequence>MDVISIKVFSGFLFFALVILFGWTPFCLLRRCSSSMSESRVSPRKKLPLVHSLHSMASGVLIATCLLSLLPEAIEAMHKALGSSHTLQGRQAAPPAVGPTDSENGTHPFNGSSSMMDNIRGHHVDGAETVEDKGTYPLAELLIGLGFLSIYILDSCVKTVQSSWGGKDRRSGTAPGDEIVLFQRKKESFDSEENANSIKWKTSPFSAAESSSPSKENSRKRSNPTSKRHRWFKPKFLTQKFSNDFEPQLQTLSDDMNTQLLNDDVSQVSGGDESNRNMWSKSESAEEHPLAERQAHEANRSVHLRSAALVGALCVHGFFDGLLLGLQTSVHVLLSLLLALSVHKSFVSLSLSLTLFNHHNKDSKVSKVFLYIFLFALVAPMGLIMSASFVHNTFTNSGDGSGDSSGVLPGCLQAFAVGTFMYVAFSETVEQHQQHGRSLVSQLVNHVFLLVGFSGMAGLRAALGEV</sequence>
<dbReference type="PANTHER" id="PTHR11040:SF44">
    <property type="entry name" value="PROTEIN ZNTC-RELATED"/>
    <property type="match status" value="1"/>
</dbReference>
<evidence type="ECO:0000313" key="8">
    <source>
        <dbReference type="RefSeq" id="XP_005088942.1"/>
    </source>
</evidence>
<proteinExistence type="predicted"/>
<comment type="subcellular location">
    <subcellularLocation>
        <location evidence="1">Membrane</location>
        <topology evidence="1">Multi-pass membrane protein</topology>
    </subcellularLocation>
</comment>
<name>A0ABM0JA50_APLCA</name>
<keyword evidence="3 6" id="KW-1133">Transmembrane helix</keyword>
<dbReference type="Proteomes" id="UP000694888">
    <property type="component" value="Unplaced"/>
</dbReference>
<evidence type="ECO:0000256" key="2">
    <source>
        <dbReference type="ARBA" id="ARBA00022692"/>
    </source>
</evidence>
<keyword evidence="7" id="KW-1185">Reference proteome</keyword>
<feature type="transmembrane region" description="Helical" evidence="6">
    <location>
        <begin position="446"/>
        <end position="463"/>
    </location>
</feature>
<evidence type="ECO:0000256" key="4">
    <source>
        <dbReference type="ARBA" id="ARBA00023136"/>
    </source>
</evidence>
<feature type="transmembrane region" description="Helical" evidence="6">
    <location>
        <begin position="49"/>
        <end position="70"/>
    </location>
</feature>
<accession>A0ABM0JA50</accession>
<feature type="region of interest" description="Disordered" evidence="5">
    <location>
        <begin position="264"/>
        <end position="297"/>
    </location>
</feature>
<feature type="transmembrane region" description="Helical" evidence="6">
    <location>
        <begin position="6"/>
        <end position="29"/>
    </location>
</feature>
<dbReference type="GeneID" id="101850854"/>
<reference evidence="8" key="1">
    <citation type="submission" date="2025-08" db="UniProtKB">
        <authorList>
            <consortium name="RefSeq"/>
        </authorList>
    </citation>
    <scope>IDENTIFICATION</scope>
</reference>
<dbReference type="PANTHER" id="PTHR11040">
    <property type="entry name" value="ZINC/IRON TRANSPORTER"/>
    <property type="match status" value="1"/>
</dbReference>
<feature type="compositionally biased region" description="Low complexity" evidence="5">
    <location>
        <begin position="203"/>
        <end position="215"/>
    </location>
</feature>
<feature type="transmembrane region" description="Helical" evidence="6">
    <location>
        <begin position="332"/>
        <end position="356"/>
    </location>
</feature>
<feature type="compositionally biased region" description="Basic and acidic residues" evidence="5">
    <location>
        <begin position="283"/>
        <end position="297"/>
    </location>
</feature>
<feature type="region of interest" description="Disordered" evidence="5">
    <location>
        <begin position="88"/>
        <end position="120"/>
    </location>
</feature>
<keyword evidence="4 6" id="KW-0472">Membrane</keyword>
<evidence type="ECO:0000256" key="1">
    <source>
        <dbReference type="ARBA" id="ARBA00004141"/>
    </source>
</evidence>